<keyword evidence="4" id="KW-1185">Reference proteome</keyword>
<feature type="transmembrane region" description="Helical" evidence="2">
    <location>
        <begin position="225"/>
        <end position="245"/>
    </location>
</feature>
<reference evidence="4" key="1">
    <citation type="submission" date="2016-10" db="EMBL/GenBank/DDBJ databases">
        <authorList>
            <person name="Varghese N."/>
            <person name="Submissions S."/>
        </authorList>
    </citation>
    <scope>NUCLEOTIDE SEQUENCE [LARGE SCALE GENOMIC DNA]</scope>
    <source>
        <strain evidence="4">BL47</strain>
    </source>
</reference>
<evidence type="ECO:0000256" key="1">
    <source>
        <dbReference type="SAM" id="MobiDB-lite"/>
    </source>
</evidence>
<dbReference type="RefSeq" id="WP_091714121.1">
    <property type="nucleotide sequence ID" value="NZ_FNHS01000003.1"/>
</dbReference>
<feature type="region of interest" description="Disordered" evidence="1">
    <location>
        <begin position="1"/>
        <end position="25"/>
    </location>
</feature>
<dbReference type="EMBL" id="FNHS01000003">
    <property type="protein sequence ID" value="SDM69367.1"/>
    <property type="molecule type" value="Genomic_DNA"/>
</dbReference>
<organism evidence="3 4">
    <name type="scientific">Methylobacterium phyllostachyos</name>
    <dbReference type="NCBI Taxonomy" id="582672"/>
    <lineage>
        <taxon>Bacteria</taxon>
        <taxon>Pseudomonadati</taxon>
        <taxon>Pseudomonadota</taxon>
        <taxon>Alphaproteobacteria</taxon>
        <taxon>Hyphomicrobiales</taxon>
        <taxon>Methylobacteriaceae</taxon>
        <taxon>Methylobacterium</taxon>
    </lineage>
</organism>
<keyword evidence="2" id="KW-1133">Transmembrane helix</keyword>
<gene>
    <name evidence="3" type="ORF">SAMN05216360_103130</name>
</gene>
<feature type="transmembrane region" description="Helical" evidence="2">
    <location>
        <begin position="287"/>
        <end position="308"/>
    </location>
</feature>
<protein>
    <submittedName>
        <fullName evidence="3">Uncharacterized protein</fullName>
    </submittedName>
</protein>
<feature type="transmembrane region" description="Helical" evidence="2">
    <location>
        <begin position="257"/>
        <end position="275"/>
    </location>
</feature>
<dbReference type="STRING" id="582672.SAMN05216360_103130"/>
<feature type="transmembrane region" description="Helical" evidence="2">
    <location>
        <begin position="151"/>
        <end position="171"/>
    </location>
</feature>
<dbReference type="AlphaFoldDB" id="A0A1G9VBD4"/>
<proteinExistence type="predicted"/>
<evidence type="ECO:0000313" key="4">
    <source>
        <dbReference type="Proteomes" id="UP000198704"/>
    </source>
</evidence>
<feature type="transmembrane region" description="Helical" evidence="2">
    <location>
        <begin position="38"/>
        <end position="59"/>
    </location>
</feature>
<evidence type="ECO:0000313" key="3">
    <source>
        <dbReference type="EMBL" id="SDM69367.1"/>
    </source>
</evidence>
<keyword evidence="2" id="KW-0472">Membrane</keyword>
<accession>A0A1G9VBD4</accession>
<name>A0A1G9VBD4_9HYPH</name>
<sequence length="354" mass="36579">MPTLSDRGPRPPERHRGAQGLSGPALKRRVAPVRAEAAVHPVVVLAAAAIGAGLLTWFASGRSKRLGPAGSEGRRYARRGSAVTASAAQRLNHASTMLAASVLFDSGLEHYRGQFFNRAMYTPIIVSSVTLAASLHGAGDTDPGSSRVRHGVQALAGLTGLIGFGFHAYNVGKREGGYSFQNLFYSAPIGAPMALTLAGILGVIAEHVRDADPDAPRLVGLPAGPALALATAGMLAGTTLEAGLLHFRGAFQNPAMYIPVSLPPLAAALLARAAAKPAGANQAGAKWGMWAVSAMGVGGVAFHAYGVARMMGGWDNWRQNLIDGPPLPAPPSFSGVALGGLAALELLEHRPFRF</sequence>
<dbReference type="OrthoDB" id="7032409at2"/>
<feature type="transmembrane region" description="Helical" evidence="2">
    <location>
        <begin position="183"/>
        <end position="205"/>
    </location>
</feature>
<keyword evidence="2" id="KW-0812">Transmembrane</keyword>
<dbReference type="Proteomes" id="UP000198704">
    <property type="component" value="Unassembled WGS sequence"/>
</dbReference>
<evidence type="ECO:0000256" key="2">
    <source>
        <dbReference type="SAM" id="Phobius"/>
    </source>
</evidence>
<feature type="compositionally biased region" description="Basic and acidic residues" evidence="1">
    <location>
        <begin position="7"/>
        <end position="16"/>
    </location>
</feature>
<feature type="transmembrane region" description="Helical" evidence="2">
    <location>
        <begin position="119"/>
        <end position="139"/>
    </location>
</feature>